<evidence type="ECO:0000313" key="3">
    <source>
        <dbReference type="Proteomes" id="UP001500665"/>
    </source>
</evidence>
<gene>
    <name evidence="2" type="ORF">GCM10009550_07880</name>
</gene>
<keyword evidence="3" id="KW-1185">Reference proteome</keyword>
<proteinExistence type="predicted"/>
<dbReference type="Gene3D" id="3.60.40.10">
    <property type="entry name" value="PPM-type phosphatase domain"/>
    <property type="match status" value="1"/>
</dbReference>
<comment type="caution">
    <text evidence="2">The sequence shown here is derived from an EMBL/GenBank/DDBJ whole genome shotgun (WGS) entry which is preliminary data.</text>
</comment>
<dbReference type="PROSITE" id="PS51746">
    <property type="entry name" value="PPM_2"/>
    <property type="match status" value="1"/>
</dbReference>
<dbReference type="PANTHER" id="PTHR47992">
    <property type="entry name" value="PROTEIN PHOSPHATASE"/>
    <property type="match status" value="1"/>
</dbReference>
<dbReference type="InterPro" id="IPR015655">
    <property type="entry name" value="PP2C"/>
</dbReference>
<dbReference type="InterPro" id="IPR001932">
    <property type="entry name" value="PPM-type_phosphatase-like_dom"/>
</dbReference>
<dbReference type="InterPro" id="IPR036457">
    <property type="entry name" value="PPM-type-like_dom_sf"/>
</dbReference>
<organism evidence="2 3">
    <name type="scientific">Actinocorallia libanotica</name>
    <dbReference type="NCBI Taxonomy" id="46162"/>
    <lineage>
        <taxon>Bacteria</taxon>
        <taxon>Bacillati</taxon>
        <taxon>Actinomycetota</taxon>
        <taxon>Actinomycetes</taxon>
        <taxon>Streptosporangiales</taxon>
        <taxon>Thermomonosporaceae</taxon>
        <taxon>Actinocorallia</taxon>
    </lineage>
</organism>
<reference evidence="2 3" key="1">
    <citation type="journal article" date="2019" name="Int. J. Syst. Evol. Microbiol.">
        <title>The Global Catalogue of Microorganisms (GCM) 10K type strain sequencing project: providing services to taxonomists for standard genome sequencing and annotation.</title>
        <authorList>
            <consortium name="The Broad Institute Genomics Platform"/>
            <consortium name="The Broad Institute Genome Sequencing Center for Infectious Disease"/>
            <person name="Wu L."/>
            <person name="Ma J."/>
        </authorList>
    </citation>
    <scope>NUCLEOTIDE SEQUENCE [LARGE SCALE GENOMIC DNA]</scope>
    <source>
        <strain evidence="2 3">JCM 10696</strain>
    </source>
</reference>
<name>A0ABN1QAB8_9ACTN</name>
<evidence type="ECO:0000313" key="2">
    <source>
        <dbReference type="EMBL" id="GAA0939391.1"/>
    </source>
</evidence>
<feature type="domain" description="PPM-type phosphatase" evidence="1">
    <location>
        <begin position="18"/>
        <end position="246"/>
    </location>
</feature>
<dbReference type="Pfam" id="PF13672">
    <property type="entry name" value="PP2C_2"/>
    <property type="match status" value="1"/>
</dbReference>
<sequence length="267" mass="28029">MNCRKEIVIETGMNVAIRYAAGSDIGCNRENNEDSGYAGPCLLAVADGMGGYAGGEVASSTVINALRRFDAPVADTELQGTLARAVSEVNRALGQAISAHPELNRMGTTLTAMLWNGTSKFAIAHIGDSRAYLLRDGVLFQITSDHTLAQLLADGGDSGENSHLSHMLFKVLDGGPDRDPDLAPRDARLGDRYLLCSDGLSGPVGPQEIFDILSAEKEREQAVARLIEAARAHGGPDNITCVVADVLEAEPGAPHQRPTLVGAVAGA</sequence>
<evidence type="ECO:0000259" key="1">
    <source>
        <dbReference type="PROSITE" id="PS51746"/>
    </source>
</evidence>
<dbReference type="Proteomes" id="UP001500665">
    <property type="component" value="Unassembled WGS sequence"/>
</dbReference>
<dbReference type="EMBL" id="BAAAHH010000002">
    <property type="protein sequence ID" value="GAA0939391.1"/>
    <property type="molecule type" value="Genomic_DNA"/>
</dbReference>
<dbReference type="SMART" id="SM00331">
    <property type="entry name" value="PP2C_SIG"/>
    <property type="match status" value="1"/>
</dbReference>
<dbReference type="CDD" id="cd00143">
    <property type="entry name" value="PP2Cc"/>
    <property type="match status" value="1"/>
</dbReference>
<dbReference type="SUPFAM" id="SSF81606">
    <property type="entry name" value="PP2C-like"/>
    <property type="match status" value="1"/>
</dbReference>
<accession>A0ABN1QAB8</accession>
<dbReference type="SMART" id="SM00332">
    <property type="entry name" value="PP2Cc"/>
    <property type="match status" value="1"/>
</dbReference>
<protein>
    <recommendedName>
        <fullName evidence="1">PPM-type phosphatase domain-containing protein</fullName>
    </recommendedName>
</protein>